<organism evidence="2 3">
    <name type="scientific">Moelleriella libera RCEF 2490</name>
    <dbReference type="NCBI Taxonomy" id="1081109"/>
    <lineage>
        <taxon>Eukaryota</taxon>
        <taxon>Fungi</taxon>
        <taxon>Dikarya</taxon>
        <taxon>Ascomycota</taxon>
        <taxon>Pezizomycotina</taxon>
        <taxon>Sordariomycetes</taxon>
        <taxon>Hypocreomycetidae</taxon>
        <taxon>Hypocreales</taxon>
        <taxon>Clavicipitaceae</taxon>
        <taxon>Moelleriella</taxon>
    </lineage>
</organism>
<reference evidence="2 3" key="1">
    <citation type="journal article" date="2016" name="Genome Biol. Evol.">
        <title>Divergent and convergent evolution of fungal pathogenicity.</title>
        <authorList>
            <person name="Shang Y."/>
            <person name="Xiao G."/>
            <person name="Zheng P."/>
            <person name="Cen K."/>
            <person name="Zhan S."/>
            <person name="Wang C."/>
        </authorList>
    </citation>
    <scope>NUCLEOTIDE SEQUENCE [LARGE SCALE GENOMIC DNA]</scope>
    <source>
        <strain evidence="2 3">RCEF 2490</strain>
    </source>
</reference>
<dbReference type="GO" id="GO:0016192">
    <property type="term" value="P:vesicle-mediated transport"/>
    <property type="evidence" value="ECO:0007669"/>
    <property type="project" value="InterPro"/>
</dbReference>
<dbReference type="GO" id="GO:0030674">
    <property type="term" value="F:protein-macromolecule adaptor activity"/>
    <property type="evidence" value="ECO:0007669"/>
    <property type="project" value="TreeGrafter"/>
</dbReference>
<dbReference type="PANTHER" id="PTHR28043">
    <property type="entry name" value="INCREASED RECOMBINATION CENTERS PROTEIN 6"/>
    <property type="match status" value="1"/>
</dbReference>
<feature type="region of interest" description="Disordered" evidence="1">
    <location>
        <begin position="193"/>
        <end position="221"/>
    </location>
</feature>
<accession>A0A167ZNI2</accession>
<dbReference type="EMBL" id="AZGY01000014">
    <property type="protein sequence ID" value="KZZ92902.1"/>
    <property type="molecule type" value="Genomic_DNA"/>
</dbReference>
<dbReference type="PANTHER" id="PTHR28043:SF1">
    <property type="entry name" value="INCREASED RECOMBINATION CENTERS PROTEIN 6"/>
    <property type="match status" value="1"/>
</dbReference>
<evidence type="ECO:0000256" key="1">
    <source>
        <dbReference type="SAM" id="MobiDB-lite"/>
    </source>
</evidence>
<sequence>MTITTTTTTTTTTSAMRVRNPRRILAVSLESQADHLCQAISELTGKQPQTPPAGTTHNLQLRTAYYTATVPIWLDTMTSPSEWADTFLSEEAIEVLAALGGLVLVFAPSPDARDAIRNVGKVVHRGLGGFEWDGVRLAVGITAGETYPDFDDEMDEVCAEAGLEYVRLGKDQPAARNEFGDKTGMERVKEALEANDWSHADEDDAAASSDEPRDDGLGFALDPADQESLQKALWGDSEEPSEAKVEHVEELMQRLRVVREAGEGLPEPQRRRMAARAVQEAMKELQL</sequence>
<comment type="caution">
    <text evidence="2">The sequence shown here is derived from an EMBL/GenBank/DDBJ whole genome shotgun (WGS) entry which is preliminary data.</text>
</comment>
<evidence type="ECO:0000313" key="3">
    <source>
        <dbReference type="Proteomes" id="UP000078544"/>
    </source>
</evidence>
<dbReference type="Gene3D" id="3.40.50.11960">
    <property type="match status" value="1"/>
</dbReference>
<name>A0A167ZNI2_9HYPO</name>
<dbReference type="InterPro" id="IPR034627">
    <property type="entry name" value="Irc6"/>
</dbReference>
<dbReference type="Proteomes" id="UP000078544">
    <property type="component" value="Unassembled WGS sequence"/>
</dbReference>
<dbReference type="Pfam" id="PF10199">
    <property type="entry name" value="Adaptin_binding"/>
    <property type="match status" value="1"/>
</dbReference>
<dbReference type="OrthoDB" id="10261384at2759"/>
<proteinExistence type="predicted"/>
<keyword evidence="3" id="KW-1185">Reference proteome</keyword>
<dbReference type="STRING" id="1081109.A0A167ZNI2"/>
<gene>
    <name evidence="2" type="ORF">AAL_05934</name>
</gene>
<evidence type="ECO:0000313" key="2">
    <source>
        <dbReference type="EMBL" id="KZZ92902.1"/>
    </source>
</evidence>
<dbReference type="AlphaFoldDB" id="A0A167ZNI2"/>
<protein>
    <submittedName>
        <fullName evidence="2">Alpha/gamma-adaptin-binding protein p34</fullName>
    </submittedName>
</protein>